<organism evidence="1 2">
    <name type="scientific">Mesorhizobium ciceri biovar biserrulae (strain HAMBI 2942 / LMG 23838 / WSM1271)</name>
    <dbReference type="NCBI Taxonomy" id="765698"/>
    <lineage>
        <taxon>Bacteria</taxon>
        <taxon>Pseudomonadati</taxon>
        <taxon>Pseudomonadota</taxon>
        <taxon>Alphaproteobacteria</taxon>
        <taxon>Hyphomicrobiales</taxon>
        <taxon>Phyllobacteriaceae</taxon>
        <taxon>Mesorhizobium</taxon>
    </lineage>
</organism>
<dbReference type="Proteomes" id="UP000007471">
    <property type="component" value="Chromosome"/>
</dbReference>
<dbReference type="AlphaFoldDB" id="E8TM55"/>
<dbReference type="KEGG" id="mci:Mesci_2407"/>
<protein>
    <submittedName>
        <fullName evidence="1">Uncharacterized protein</fullName>
    </submittedName>
</protein>
<accession>E8TM55</accession>
<sequence length="45" mass="4477">MVVLGWQSLGLRFTSPAPAARATILPDAVGTAYDASASAASWAAG</sequence>
<dbReference type="EMBL" id="CP002447">
    <property type="protein sequence ID" value="ADV11554.1"/>
    <property type="molecule type" value="Genomic_DNA"/>
</dbReference>
<name>E8TM55_MESCW</name>
<reference evidence="2" key="1">
    <citation type="submission" date="2011-01" db="EMBL/GenBank/DDBJ databases">
        <title>Complete sequence of chromosome of Mesorhizobium ciceri bv. biserrulae WSM1271.</title>
        <authorList>
            <person name="Lucas S."/>
            <person name="Copeland A."/>
            <person name="Lapidus A."/>
            <person name="Cheng J.-F."/>
            <person name="Goodwin L."/>
            <person name="Pitluck S."/>
            <person name="Teshima H."/>
            <person name="Detter J.C."/>
            <person name="Han C."/>
            <person name="Tapia R."/>
            <person name="Land M."/>
            <person name="Hauser L."/>
            <person name="Kyrpides N."/>
            <person name="Ivanova N."/>
            <person name="Nandasena K."/>
            <person name="Reeve W.G."/>
            <person name="Howieson J.G."/>
            <person name="O'Hara G."/>
            <person name="Tiwari R.P."/>
            <person name="Woyke T."/>
        </authorList>
    </citation>
    <scope>NUCLEOTIDE SEQUENCE [LARGE SCALE GENOMIC DNA]</scope>
    <source>
        <strain evidence="2">HAMBI 2942 / LMG 23838 / WSM1271</strain>
    </source>
</reference>
<proteinExistence type="predicted"/>
<gene>
    <name evidence="1" type="ordered locus">Mesci_2407</name>
</gene>
<evidence type="ECO:0000313" key="2">
    <source>
        <dbReference type="Proteomes" id="UP000007471"/>
    </source>
</evidence>
<evidence type="ECO:0000313" key="1">
    <source>
        <dbReference type="EMBL" id="ADV11554.1"/>
    </source>
</evidence>
<dbReference type="HOGENOM" id="CLU_3201849_0_0_5"/>